<sequence length="404" mass="46669">MTEFWLISAPGEKTCQQTWDQMMVATTRNNNLSTNHKFNIPDLKVGTLDVLVGLSDDLAKLDSFIEGVVKKVSQYMADVLEDSRDKVQENLLANGGTYHLDLVTYITRFQWDMAKYPIKQSLKNISDIISKQVSQIDNDLKARASAYNNLKGNLQNLERKNAGSLLTRSLADIVKKEDFVIDSEYLITMLVVVPKTSYADWQKTYETLSEMVVPRSTNLLFEDHDSGLFSVTLFRKAIDDFRHKARENKYTVRDFQYNEQEMNADKEEMTRLSTDKKKQFVSHMTRNVMPDQGICDRNGPLVRWLKVNFSEAFIAWIHIKALRVFVESVLRYGLPVNFQAMLLQPNKKNMKKLREVLNDLYKHLDSSAAAVIDSAMDIPGLNLSQQEYYPYVYYKIDCNLLDFK</sequence>
<gene>
    <name evidence="9" type="primary">LOC112222793</name>
</gene>
<reference evidence="9" key="2">
    <citation type="submission" date="2025-09" db="UniProtKB">
        <authorList>
            <consortium name="Ensembl"/>
        </authorList>
    </citation>
    <scope>IDENTIFICATION</scope>
</reference>
<keyword evidence="3 8" id="KW-0375">Hydrogen ion transport</keyword>
<evidence type="ECO:0000313" key="10">
    <source>
        <dbReference type="Proteomes" id="UP000694402"/>
    </source>
</evidence>
<dbReference type="FunFam" id="3.30.70.100:FF:000002">
    <property type="entry name" value="V-type proton ATPase subunit C"/>
    <property type="match status" value="1"/>
</dbReference>
<protein>
    <recommendedName>
        <fullName evidence="8">V-type proton ATPase subunit C</fullName>
    </recommendedName>
</protein>
<evidence type="ECO:0000256" key="5">
    <source>
        <dbReference type="ARBA" id="ARBA00023065"/>
    </source>
</evidence>
<dbReference type="FunFam" id="1.20.1460.10:FF:000004">
    <property type="entry name" value="V-type proton ATPase subunit C"/>
    <property type="match status" value="1"/>
</dbReference>
<dbReference type="AlphaFoldDB" id="A0A8C8JK37"/>
<evidence type="ECO:0000256" key="2">
    <source>
        <dbReference type="ARBA" id="ARBA00022448"/>
    </source>
</evidence>
<dbReference type="InterPro" id="IPR036132">
    <property type="entry name" value="Vac_ATP_synth_c_sf"/>
</dbReference>
<keyword evidence="2 8" id="KW-0813">Transport</keyword>
<reference evidence="9" key="1">
    <citation type="submission" date="2025-08" db="UniProtKB">
        <authorList>
            <consortium name="Ensembl"/>
        </authorList>
    </citation>
    <scope>IDENTIFICATION</scope>
</reference>
<dbReference type="InterPro" id="IPR004907">
    <property type="entry name" value="ATPase_V1-cplx_csu"/>
</dbReference>
<dbReference type="Ensembl" id="ENSOTST00005100243.2">
    <property type="protein sequence ID" value="ENSOTSP00005092426.1"/>
    <property type="gene ID" value="ENSOTSG00005042787.2"/>
</dbReference>
<dbReference type="Gene3D" id="1.20.1460.10">
    <property type="entry name" value="subunit c (vma5p) of the yeast v-atpase, domain 2"/>
    <property type="match status" value="1"/>
</dbReference>
<keyword evidence="5 8" id="KW-0406">Ion transport</keyword>
<dbReference type="PANTHER" id="PTHR10137:SF5">
    <property type="entry name" value="V-TYPE PROTON ATPASE SUBUNIT C 1"/>
    <property type="match status" value="1"/>
</dbReference>
<evidence type="ECO:0000256" key="6">
    <source>
        <dbReference type="ARBA" id="ARBA00046006"/>
    </source>
</evidence>
<evidence type="ECO:0000256" key="1">
    <source>
        <dbReference type="ARBA" id="ARBA00006138"/>
    </source>
</evidence>
<dbReference type="GO" id="GO:0000221">
    <property type="term" value="C:vacuolar proton-transporting V-type ATPase, V1 domain"/>
    <property type="evidence" value="ECO:0007669"/>
    <property type="project" value="TreeGrafter"/>
</dbReference>
<dbReference type="GO" id="GO:0046961">
    <property type="term" value="F:proton-transporting ATPase activity, rotational mechanism"/>
    <property type="evidence" value="ECO:0007669"/>
    <property type="project" value="InterPro"/>
</dbReference>
<evidence type="ECO:0000313" key="9">
    <source>
        <dbReference type="Ensembl" id="ENSOTSP00005092426.1"/>
    </source>
</evidence>
<evidence type="ECO:0000256" key="8">
    <source>
        <dbReference type="RuleBase" id="RU364010"/>
    </source>
</evidence>
<dbReference type="Pfam" id="PF03223">
    <property type="entry name" value="V-ATPase_C"/>
    <property type="match status" value="1"/>
</dbReference>
<comment type="function">
    <text evidence="6 8">Subunit of the V1 complex of vacuolar(H+)-ATPase (V-ATPase), a multisubunit enzyme composed of a peripheral complex (V1) that hydrolyzes ATP and a membrane integral complex (V0) that translocates protons. V-ATPase is responsible for acidifying and maintaining the pH of intracellular compartments and in some cell types, is targeted to the plasma membrane, where it is responsible for acidifying the extracellular environment. Subunit C is necessary for the assembly of the catalytic sector of the enzyme and is likely to have a specific function in its catalytic activity.</text>
</comment>
<evidence type="ECO:0000256" key="3">
    <source>
        <dbReference type="ARBA" id="ARBA00022781"/>
    </source>
</evidence>
<comment type="subunit">
    <text evidence="7 8">V-ATPase is a heteromultimeric enzyme made up of two complexes: the ATP-hydrolytic V1 complex and the proton translocation V0 complex. The V1 complex consists of three catalytic AB heterodimers that form a heterohexamer, three peripheral stalks each consisting of EG heterodimers, one central rotor including subunits D and F, and the regulatory subunits C and H. The proton translocation complex V0 consists of the proton transport subunit a, a ring of proteolipid subunits c9c'', rotary subunit d, subunits e and f, and two accessory subunits.</text>
</comment>
<keyword evidence="10" id="KW-1185">Reference proteome</keyword>
<dbReference type="Proteomes" id="UP000694402">
    <property type="component" value="Unassembled WGS sequence"/>
</dbReference>
<dbReference type="SUPFAM" id="SSF118203">
    <property type="entry name" value="Vacuolar ATP synthase subunit C"/>
    <property type="match status" value="1"/>
</dbReference>
<proteinExistence type="inferred from homology"/>
<evidence type="ECO:0000256" key="7">
    <source>
        <dbReference type="ARBA" id="ARBA00063666"/>
    </source>
</evidence>
<accession>A0A8C8JK37</accession>
<dbReference type="CDD" id="cd14785">
    <property type="entry name" value="V-ATPase_C"/>
    <property type="match status" value="1"/>
</dbReference>
<keyword evidence="4" id="KW-0007">Acetylation</keyword>
<name>A0A8C8JK37_ONCTS</name>
<dbReference type="FunFam" id="3.30.70.1180:FF:000003">
    <property type="entry name" value="V-type proton ATPase subunit C"/>
    <property type="match status" value="1"/>
</dbReference>
<evidence type="ECO:0000256" key="4">
    <source>
        <dbReference type="ARBA" id="ARBA00022990"/>
    </source>
</evidence>
<dbReference type="Gene3D" id="3.30.70.1180">
    <property type="entry name" value="Vacuolar atp synthase subunit c, domain 1"/>
    <property type="match status" value="1"/>
</dbReference>
<dbReference type="GO" id="GO:0005765">
    <property type="term" value="C:lysosomal membrane"/>
    <property type="evidence" value="ECO:0007669"/>
    <property type="project" value="TreeGrafter"/>
</dbReference>
<comment type="similarity">
    <text evidence="1 8">Belongs to the V-ATPase C subunit family.</text>
</comment>
<organism evidence="9 10">
    <name type="scientific">Oncorhynchus tshawytscha</name>
    <name type="common">Chinook salmon</name>
    <name type="synonym">Salmo tshawytscha</name>
    <dbReference type="NCBI Taxonomy" id="74940"/>
    <lineage>
        <taxon>Eukaryota</taxon>
        <taxon>Metazoa</taxon>
        <taxon>Chordata</taxon>
        <taxon>Craniata</taxon>
        <taxon>Vertebrata</taxon>
        <taxon>Euteleostomi</taxon>
        <taxon>Actinopterygii</taxon>
        <taxon>Neopterygii</taxon>
        <taxon>Teleostei</taxon>
        <taxon>Protacanthopterygii</taxon>
        <taxon>Salmoniformes</taxon>
        <taxon>Salmonidae</taxon>
        <taxon>Salmoninae</taxon>
        <taxon>Oncorhynchus</taxon>
    </lineage>
</organism>
<dbReference type="PANTHER" id="PTHR10137">
    <property type="entry name" value="V-TYPE PROTON ATPASE SUBUNIT C"/>
    <property type="match status" value="1"/>
</dbReference>
<dbReference type="GeneTree" id="ENSGT00390000004263"/>
<dbReference type="Gene3D" id="3.30.70.100">
    <property type="match status" value="1"/>
</dbReference>